<gene>
    <name evidence="1" type="ORF">KC19_11G155300</name>
</gene>
<protein>
    <submittedName>
        <fullName evidence="1">Uncharacterized protein</fullName>
    </submittedName>
</protein>
<dbReference type="Proteomes" id="UP000822688">
    <property type="component" value="Chromosome 11"/>
</dbReference>
<sequence length="104" mass="12069">MSTVSVVQLQLSEKDEKYVESSQLLYPQYSLSGQRAEDCQHFFMVSELRTHGPPTWTLILYQVMDGWRRRCEVAATLTVARVLMQYRVEWVSVDTHCARSSPII</sequence>
<organism evidence="1 2">
    <name type="scientific">Ceratodon purpureus</name>
    <name type="common">Fire moss</name>
    <name type="synonym">Dicranum purpureum</name>
    <dbReference type="NCBI Taxonomy" id="3225"/>
    <lineage>
        <taxon>Eukaryota</taxon>
        <taxon>Viridiplantae</taxon>
        <taxon>Streptophyta</taxon>
        <taxon>Embryophyta</taxon>
        <taxon>Bryophyta</taxon>
        <taxon>Bryophytina</taxon>
        <taxon>Bryopsida</taxon>
        <taxon>Dicranidae</taxon>
        <taxon>Pseudoditrichales</taxon>
        <taxon>Ditrichaceae</taxon>
        <taxon>Ceratodon</taxon>
    </lineage>
</organism>
<keyword evidence="2" id="KW-1185">Reference proteome</keyword>
<evidence type="ECO:0000313" key="2">
    <source>
        <dbReference type="Proteomes" id="UP000822688"/>
    </source>
</evidence>
<accession>A0A8T0GES4</accession>
<proteinExistence type="predicted"/>
<dbReference type="EMBL" id="CM026432">
    <property type="protein sequence ID" value="KAG0557761.1"/>
    <property type="molecule type" value="Genomic_DNA"/>
</dbReference>
<reference evidence="1 2" key="1">
    <citation type="submission" date="2020-06" db="EMBL/GenBank/DDBJ databases">
        <title>WGS assembly of Ceratodon purpureus strain R40.</title>
        <authorList>
            <person name="Carey S.B."/>
            <person name="Jenkins J."/>
            <person name="Shu S."/>
            <person name="Lovell J.T."/>
            <person name="Sreedasyam A."/>
            <person name="Maumus F."/>
            <person name="Tiley G.P."/>
            <person name="Fernandez-Pozo N."/>
            <person name="Barry K."/>
            <person name="Chen C."/>
            <person name="Wang M."/>
            <person name="Lipzen A."/>
            <person name="Daum C."/>
            <person name="Saski C.A."/>
            <person name="Payton A.C."/>
            <person name="Mcbreen J.C."/>
            <person name="Conrad R.E."/>
            <person name="Kollar L.M."/>
            <person name="Olsson S."/>
            <person name="Huttunen S."/>
            <person name="Landis J.B."/>
            <person name="Wickett N.J."/>
            <person name="Johnson M.G."/>
            <person name="Rensing S.A."/>
            <person name="Grimwood J."/>
            <person name="Schmutz J."/>
            <person name="Mcdaniel S.F."/>
        </authorList>
    </citation>
    <scope>NUCLEOTIDE SEQUENCE [LARGE SCALE GENOMIC DNA]</scope>
    <source>
        <strain evidence="1 2">R40</strain>
    </source>
</reference>
<name>A0A8T0GES4_CERPU</name>
<comment type="caution">
    <text evidence="1">The sequence shown here is derived from an EMBL/GenBank/DDBJ whole genome shotgun (WGS) entry which is preliminary data.</text>
</comment>
<evidence type="ECO:0000313" key="1">
    <source>
        <dbReference type="EMBL" id="KAG0557761.1"/>
    </source>
</evidence>
<dbReference type="AlphaFoldDB" id="A0A8T0GES4"/>